<dbReference type="PANTHER" id="PTHR31840:SF1">
    <property type="entry name" value="COILED-COIL DOMAIN-CONTAINING PROTEIN 97"/>
    <property type="match status" value="1"/>
</dbReference>
<dbReference type="EMBL" id="JAWDJO010000060">
    <property type="protein sequence ID" value="KAL1896260.1"/>
    <property type="molecule type" value="Genomic_DNA"/>
</dbReference>
<dbReference type="PANTHER" id="PTHR31840">
    <property type="entry name" value="COILED-COIL DOMAIN-CONTAINING PROTEIN 97"/>
    <property type="match status" value="1"/>
</dbReference>
<dbReference type="InterPro" id="IPR018613">
    <property type="entry name" value="Ccdc97-like"/>
</dbReference>
<dbReference type="Pfam" id="PF09747">
    <property type="entry name" value="CCD97-like_C"/>
    <property type="match status" value="1"/>
</dbReference>
<sequence length="242" mass="27402">MLTKLPVQPKPNTNYAGAITGSSRPQPRPRSASSARLIQVQNRRRRYVELHTKYLHNSEHELSNTILYDSLVRRHLSPAQREADGKAKGYARTLEGHFVRSEAKLATLCDAKDPSIDADADSDVNMNTPDASSCSHPQSKFWSTTQWSLDHDVDIFFNPTRQQPYVPGTNVASFQAQALQLWHDFLLDRFVAGYDVDFNYALVDDDETLDELVQRDAEEAWFDDEEPSAANTREGETGIQDF</sequence>
<organism evidence="3 4">
    <name type="scientific">Ceratocystis pirilliformis</name>
    <dbReference type="NCBI Taxonomy" id="259994"/>
    <lineage>
        <taxon>Eukaryota</taxon>
        <taxon>Fungi</taxon>
        <taxon>Dikarya</taxon>
        <taxon>Ascomycota</taxon>
        <taxon>Pezizomycotina</taxon>
        <taxon>Sordariomycetes</taxon>
        <taxon>Hypocreomycetidae</taxon>
        <taxon>Microascales</taxon>
        <taxon>Ceratocystidaceae</taxon>
        <taxon>Ceratocystis</taxon>
    </lineage>
</organism>
<reference evidence="3 4" key="1">
    <citation type="journal article" date="2024" name="IMA Fungus">
        <title>IMA Genome - F19 : A genome assembly and annotation guide to empower mycologists, including annotated draft genome sequences of Ceratocystis pirilliformis, Diaporthe australafricana, Fusarium ophioides, Paecilomyces lecythidis, and Sporothrix stenoceras.</title>
        <authorList>
            <person name="Aylward J."/>
            <person name="Wilson A.M."/>
            <person name="Visagie C.M."/>
            <person name="Spraker J."/>
            <person name="Barnes I."/>
            <person name="Buitendag C."/>
            <person name="Ceriani C."/>
            <person name="Del Mar Angel L."/>
            <person name="du Plessis D."/>
            <person name="Fuchs T."/>
            <person name="Gasser K."/>
            <person name="Kramer D."/>
            <person name="Li W."/>
            <person name="Munsamy K."/>
            <person name="Piso A."/>
            <person name="Price J.L."/>
            <person name="Sonnekus B."/>
            <person name="Thomas C."/>
            <person name="van der Nest A."/>
            <person name="van Dijk A."/>
            <person name="van Heerden A."/>
            <person name="van Vuuren N."/>
            <person name="Yilmaz N."/>
            <person name="Duong T.A."/>
            <person name="van der Merwe N.A."/>
            <person name="Wingfield M.J."/>
            <person name="Wingfield B.D."/>
        </authorList>
    </citation>
    <scope>NUCLEOTIDE SEQUENCE [LARGE SCALE GENOMIC DNA]</scope>
    <source>
        <strain evidence="3 4">CMW 12675</strain>
    </source>
</reference>
<dbReference type="Proteomes" id="UP001583280">
    <property type="component" value="Unassembled WGS sequence"/>
</dbReference>
<dbReference type="InterPro" id="IPR040233">
    <property type="entry name" value="CCD97-like_C"/>
</dbReference>
<protein>
    <recommendedName>
        <fullName evidence="2">CCD97-like C-terminal domain-containing protein</fullName>
    </recommendedName>
</protein>
<feature type="region of interest" description="Disordered" evidence="1">
    <location>
        <begin position="1"/>
        <end position="35"/>
    </location>
</feature>
<evidence type="ECO:0000259" key="2">
    <source>
        <dbReference type="Pfam" id="PF09747"/>
    </source>
</evidence>
<proteinExistence type="predicted"/>
<evidence type="ECO:0000313" key="3">
    <source>
        <dbReference type="EMBL" id="KAL1896260.1"/>
    </source>
</evidence>
<feature type="region of interest" description="Disordered" evidence="1">
    <location>
        <begin position="219"/>
        <end position="242"/>
    </location>
</feature>
<name>A0ABR3Z6J6_9PEZI</name>
<gene>
    <name evidence="3" type="ORF">Cpir12675_002853</name>
</gene>
<keyword evidence="4" id="KW-1185">Reference proteome</keyword>
<accession>A0ABR3Z6J6</accession>
<comment type="caution">
    <text evidence="3">The sequence shown here is derived from an EMBL/GenBank/DDBJ whole genome shotgun (WGS) entry which is preliminary data.</text>
</comment>
<evidence type="ECO:0000313" key="4">
    <source>
        <dbReference type="Proteomes" id="UP001583280"/>
    </source>
</evidence>
<feature type="compositionally biased region" description="Low complexity" evidence="1">
    <location>
        <begin position="22"/>
        <end position="35"/>
    </location>
</feature>
<evidence type="ECO:0000256" key="1">
    <source>
        <dbReference type="SAM" id="MobiDB-lite"/>
    </source>
</evidence>
<feature type="domain" description="CCD97-like C-terminal" evidence="2">
    <location>
        <begin position="42"/>
        <end position="225"/>
    </location>
</feature>